<feature type="transmembrane region" description="Helical" evidence="8">
    <location>
        <begin position="659"/>
        <end position="684"/>
    </location>
</feature>
<gene>
    <name evidence="13" type="ORF">AMS68_005192</name>
</gene>
<feature type="transmembrane region" description="Helical" evidence="8">
    <location>
        <begin position="503"/>
        <end position="530"/>
    </location>
</feature>
<feature type="transmembrane region" description="Helical" evidence="8">
    <location>
        <begin position="550"/>
        <end position="578"/>
    </location>
</feature>
<feature type="transmembrane region" description="Helical" evidence="8">
    <location>
        <begin position="455"/>
        <end position="477"/>
    </location>
</feature>
<feature type="transmembrane region" description="Helical" evidence="8">
    <location>
        <begin position="590"/>
        <end position="606"/>
    </location>
</feature>
<evidence type="ECO:0000256" key="8">
    <source>
        <dbReference type="SAM" id="Phobius"/>
    </source>
</evidence>
<comment type="subcellular location">
    <subcellularLocation>
        <location evidence="1">Membrane</location>
        <topology evidence="1">Multi-pass membrane protein</topology>
    </subcellularLocation>
</comment>
<evidence type="ECO:0000259" key="9">
    <source>
        <dbReference type="Pfam" id="PF02714"/>
    </source>
</evidence>
<keyword evidence="5 8" id="KW-1133">Transmembrane helix</keyword>
<feature type="domain" description="10TM putative phosphate transporter extracellular tail" evidence="10">
    <location>
        <begin position="785"/>
        <end position="876"/>
    </location>
</feature>
<evidence type="ECO:0000313" key="13">
    <source>
        <dbReference type="EMBL" id="QIW99674.1"/>
    </source>
</evidence>
<keyword evidence="14" id="KW-1185">Reference proteome</keyword>
<dbReference type="Pfam" id="PF02714">
    <property type="entry name" value="RSN1_7TM"/>
    <property type="match status" value="1"/>
</dbReference>
<name>A0A6H0XYE0_9PEZI</name>
<evidence type="ECO:0000259" key="12">
    <source>
        <dbReference type="Pfam" id="PF14703"/>
    </source>
</evidence>
<dbReference type="EMBL" id="CP051141">
    <property type="protein sequence ID" value="QIW99674.1"/>
    <property type="molecule type" value="Genomic_DNA"/>
</dbReference>
<dbReference type="InterPro" id="IPR022257">
    <property type="entry name" value="PHM7_ext"/>
</dbReference>
<keyword evidence="3" id="KW-0813">Transport</keyword>
<evidence type="ECO:0000256" key="5">
    <source>
        <dbReference type="ARBA" id="ARBA00022989"/>
    </source>
</evidence>
<proteinExistence type="inferred from homology"/>
<dbReference type="InterPro" id="IPR045122">
    <property type="entry name" value="Csc1-like"/>
</dbReference>
<feature type="transmembrane region" description="Helical" evidence="8">
    <location>
        <begin position="164"/>
        <end position="183"/>
    </location>
</feature>
<dbReference type="Pfam" id="PF12621">
    <property type="entry name" value="PHM7_ext"/>
    <property type="match status" value="1"/>
</dbReference>
<feature type="region of interest" description="Disordered" evidence="7">
    <location>
        <begin position="278"/>
        <end position="301"/>
    </location>
</feature>
<keyword evidence="4 8" id="KW-0812">Transmembrane</keyword>
<sequence>MEALHVLQRRAQSCSLQATDKNVGSAQGTSASLSTFISTLVPVIAFAAVWFLLFLIFRVRFPRLYHPRTFLGSLNKHERSPDLPKGMFNWFGAFYNIPDTYVLNHHSLDAYLFLRFLKIAVVSCLVGCCITFPILFPINATGGGGKSQLDAITIANVTNSYFKLFAHAICAIIYFGFILYMITRESIFYINLRQAYLLSPLYSSRLSSRTVLFTSVPAPYMNEGKLRAMFGSAVVRVWFNSNTKELEKLVADRDTAAMKLEGAETKLITTATKNKLKAEKKGGASTSEDAAAETGNISSRYITPKQRPTHKLGKFGLYGKKVDTIDWSRSELQRLIPEIETKQNAHRAADVKLSNSVFIEFTTLTEAQAAFQALTHHQALQMAPRYTGMIPDEIIWSNLGIRWWERVIRQIVTLSIIVALIIFWSIPVAFVGAISNVQNLTCIIPAFGFINSIPSVVLGVVTGLLPSVLLAVLMSLLPPFIRLMARLGGDPTLSAVELTTQNYYFAFQVVQVFLVATLGSAASSSVQTIANNPSSVTSLLATQIPLANNFYLSYFVLQGLGIVSGLLVGLVGLILFFVLGRFLDNTPRKLYKRWSSLSGIGWGTLFPVYANLWVIAICYAVIAPLVLLFAAIGIYLFYFAYRYNLMFVSNATIDTKGLVYPRALSHIFVGLYIAEVCLVGYFAILTGTSVGAIGPLILMILMLIFTALYQISLSSALGPLLNYLPKTLDAEERHLLSLERGEDSNGANPGEKVGSGVHAHAANGEVANGNTGAAPHKKPNFFTKWLRPDVYTDYATMRRMVPKDIEIRYEPAVEHDAYYDPAVKSQTPLLWIPRDNLGISRQEINDTRKVLPITDEGAYLDDKGKIVWDAEDGRPPIYEEKTYY</sequence>
<dbReference type="InterPro" id="IPR032880">
    <property type="entry name" value="CSC1/OSCA1-like_N"/>
</dbReference>
<dbReference type="InterPro" id="IPR027815">
    <property type="entry name" value="CSC1/OSCA1-like_cyt"/>
</dbReference>
<evidence type="ECO:0000256" key="1">
    <source>
        <dbReference type="ARBA" id="ARBA00004141"/>
    </source>
</evidence>
<reference evidence="13 14" key="1">
    <citation type="journal article" date="2016" name="Sci. Rep.">
        <title>Peltaster fructicola genome reveals evolution from an invasive phytopathogen to an ectophytic parasite.</title>
        <authorList>
            <person name="Xu C."/>
            <person name="Chen H."/>
            <person name="Gleason M.L."/>
            <person name="Xu J.R."/>
            <person name="Liu H."/>
            <person name="Zhang R."/>
            <person name="Sun G."/>
        </authorList>
    </citation>
    <scope>NUCLEOTIDE SEQUENCE [LARGE SCALE GENOMIC DNA]</scope>
    <source>
        <strain evidence="13 14">LNHT1506</strain>
    </source>
</reference>
<feature type="transmembrane region" description="Helical" evidence="8">
    <location>
        <begin position="116"/>
        <end position="136"/>
    </location>
</feature>
<dbReference type="Pfam" id="PF14703">
    <property type="entry name" value="PHM7_cyt"/>
    <property type="match status" value="1"/>
</dbReference>
<feature type="transmembrane region" description="Helical" evidence="8">
    <location>
        <begin position="411"/>
        <end position="435"/>
    </location>
</feature>
<feature type="transmembrane region" description="Helical" evidence="8">
    <location>
        <begin position="690"/>
        <end position="709"/>
    </location>
</feature>
<evidence type="ECO:0000256" key="7">
    <source>
        <dbReference type="SAM" id="MobiDB-lite"/>
    </source>
</evidence>
<dbReference type="Pfam" id="PF13967">
    <property type="entry name" value="RSN1_TM"/>
    <property type="match status" value="1"/>
</dbReference>
<dbReference type="OrthoDB" id="1076608at2759"/>
<dbReference type="InterPro" id="IPR003864">
    <property type="entry name" value="CSC1/OSCA1-like_7TM"/>
</dbReference>
<evidence type="ECO:0000313" key="14">
    <source>
        <dbReference type="Proteomes" id="UP000503462"/>
    </source>
</evidence>
<evidence type="ECO:0000256" key="3">
    <source>
        <dbReference type="ARBA" id="ARBA00022448"/>
    </source>
</evidence>
<evidence type="ECO:0000259" key="11">
    <source>
        <dbReference type="Pfam" id="PF13967"/>
    </source>
</evidence>
<feature type="domain" description="CSC1/OSCA1-like N-terminal transmembrane" evidence="11">
    <location>
        <begin position="36"/>
        <end position="185"/>
    </location>
</feature>
<feature type="domain" description="CSC1/OSCA1-like 7TM region" evidence="9">
    <location>
        <begin position="409"/>
        <end position="682"/>
    </location>
</feature>
<feature type="transmembrane region" description="Helical" evidence="8">
    <location>
        <begin position="612"/>
        <end position="638"/>
    </location>
</feature>
<keyword evidence="6 8" id="KW-0472">Membrane</keyword>
<organism evidence="13 14">
    <name type="scientific">Peltaster fructicola</name>
    <dbReference type="NCBI Taxonomy" id="286661"/>
    <lineage>
        <taxon>Eukaryota</taxon>
        <taxon>Fungi</taxon>
        <taxon>Dikarya</taxon>
        <taxon>Ascomycota</taxon>
        <taxon>Pezizomycotina</taxon>
        <taxon>Dothideomycetes</taxon>
        <taxon>Dothideomycetes incertae sedis</taxon>
        <taxon>Peltaster</taxon>
    </lineage>
</organism>
<feature type="transmembrane region" description="Helical" evidence="8">
    <location>
        <begin position="36"/>
        <end position="57"/>
    </location>
</feature>
<dbReference type="GO" id="GO:0005227">
    <property type="term" value="F:calcium-activated cation channel activity"/>
    <property type="evidence" value="ECO:0007669"/>
    <property type="project" value="InterPro"/>
</dbReference>
<comment type="similarity">
    <text evidence="2">Belongs to the CSC1 (TC 1.A.17) family.</text>
</comment>
<evidence type="ECO:0008006" key="15">
    <source>
        <dbReference type="Google" id="ProtNLM"/>
    </source>
</evidence>
<dbReference type="PANTHER" id="PTHR13018:SF26">
    <property type="entry name" value="DOMAIN PROTEIN, PUTATIVE (AFU_ORTHOLOGUE AFUA_5G10920)-RELATED"/>
    <property type="match status" value="1"/>
</dbReference>
<dbReference type="PANTHER" id="PTHR13018">
    <property type="entry name" value="PROBABLE MEMBRANE PROTEIN DUF221-RELATED"/>
    <property type="match status" value="1"/>
</dbReference>
<accession>A0A6H0XYE0</accession>
<dbReference type="Proteomes" id="UP000503462">
    <property type="component" value="Chromosome 3"/>
</dbReference>
<dbReference type="GO" id="GO:0005886">
    <property type="term" value="C:plasma membrane"/>
    <property type="evidence" value="ECO:0007669"/>
    <property type="project" value="TreeGrafter"/>
</dbReference>
<evidence type="ECO:0000256" key="2">
    <source>
        <dbReference type="ARBA" id="ARBA00007779"/>
    </source>
</evidence>
<evidence type="ECO:0000259" key="10">
    <source>
        <dbReference type="Pfam" id="PF12621"/>
    </source>
</evidence>
<protein>
    <recommendedName>
        <fullName evidence="15">CSC1/OSCA1-like 7TM region domain-containing protein</fullName>
    </recommendedName>
</protein>
<evidence type="ECO:0000256" key="4">
    <source>
        <dbReference type="ARBA" id="ARBA00022692"/>
    </source>
</evidence>
<feature type="domain" description="CSC1/OSCA1-like cytosolic" evidence="12">
    <location>
        <begin position="208"/>
        <end position="398"/>
    </location>
</feature>
<evidence type="ECO:0000256" key="6">
    <source>
        <dbReference type="ARBA" id="ARBA00023136"/>
    </source>
</evidence>
<dbReference type="AlphaFoldDB" id="A0A6H0XYE0"/>